<comment type="caution">
    <text evidence="10">The sequence shown here is derived from an EMBL/GenBank/DDBJ whole genome shotgun (WGS) entry which is preliminary data.</text>
</comment>
<keyword evidence="8 9" id="KW-0472">Membrane</keyword>
<dbReference type="InterPro" id="IPR004240">
    <property type="entry name" value="EMP70"/>
</dbReference>
<evidence type="ECO:0000256" key="9">
    <source>
        <dbReference type="RuleBase" id="RU363079"/>
    </source>
</evidence>
<dbReference type="PANTHER" id="PTHR10766:SF55">
    <property type="entry name" value="TRANSMEMBRANE 9 SUPERFAMILY MEMBER 4"/>
    <property type="match status" value="1"/>
</dbReference>
<evidence type="ECO:0000256" key="6">
    <source>
        <dbReference type="ARBA" id="ARBA00022989"/>
    </source>
</evidence>
<dbReference type="GO" id="GO:0016020">
    <property type="term" value="C:membrane"/>
    <property type="evidence" value="ECO:0007669"/>
    <property type="project" value="UniProtKB-SubCell"/>
</dbReference>
<keyword evidence="5" id="KW-0732">Signal</keyword>
<protein>
    <recommendedName>
        <fullName evidence="9">Transmembrane 9 superfamily member</fullName>
    </recommendedName>
</protein>
<feature type="transmembrane region" description="Helical" evidence="9">
    <location>
        <begin position="573"/>
        <end position="602"/>
    </location>
</feature>
<feature type="transmembrane region" description="Helical" evidence="9">
    <location>
        <begin position="537"/>
        <end position="561"/>
    </location>
</feature>
<evidence type="ECO:0000256" key="5">
    <source>
        <dbReference type="ARBA" id="ARBA00022729"/>
    </source>
</evidence>
<gene>
    <name evidence="10" type="ORF">Pmani_028912</name>
</gene>
<evidence type="ECO:0000256" key="7">
    <source>
        <dbReference type="ARBA" id="ARBA00023034"/>
    </source>
</evidence>
<accession>A0AAE1TV53</accession>
<keyword evidence="4 9" id="KW-0812">Transmembrane</keyword>
<feature type="transmembrane region" description="Helical" evidence="9">
    <location>
        <begin position="419"/>
        <end position="442"/>
    </location>
</feature>
<feature type="transmembrane region" description="Helical" evidence="9">
    <location>
        <begin position="250"/>
        <end position="272"/>
    </location>
</feature>
<keyword evidence="6 9" id="KW-1133">Transmembrane helix</keyword>
<evidence type="ECO:0000256" key="2">
    <source>
        <dbReference type="ARBA" id="ARBA00004555"/>
    </source>
</evidence>
<evidence type="ECO:0000313" key="10">
    <source>
        <dbReference type="EMBL" id="KAK4298776.1"/>
    </source>
</evidence>
<feature type="transmembrane region" description="Helical" evidence="9">
    <location>
        <begin position="463"/>
        <end position="496"/>
    </location>
</feature>
<feature type="transmembrane region" description="Helical" evidence="9">
    <location>
        <begin position="353"/>
        <end position="372"/>
    </location>
</feature>
<keyword evidence="7" id="KW-0333">Golgi apparatus</keyword>
<dbReference type="GO" id="GO:0005794">
    <property type="term" value="C:Golgi apparatus"/>
    <property type="evidence" value="ECO:0007669"/>
    <property type="project" value="UniProtKB-SubCell"/>
</dbReference>
<sequence length="612" mass="69007">MTSSITQLPYGYYSLKFCRSEKGLFYKNQNLGEILRGDRIVNAGYVINGSPPGGDAPAPAAPAPPKCHILCNNVTQPLTWDDLESQKVIDRIKHQYYVHLILDNLPCATKFKSVDTGENVYERGYRLGFVLDDHMYVNNHLHMRIYYNPHDKDAHGRDGDAHGAADKNTHDEGFTIVRFEVEPSSVDLSQIKQSVGNNECSFPDKHTPQEVKATGTQLLFTYSVEWVESNVPWASRWDIYLQMSDVQIHWFSIVNSLVVVFFLSGILTMIIIRTLRRDIARYNAEETLEETLEESGWKLVHGDVFRPPRHPKLFSAVIGSGVQIFLMVFATVVLAMLGLLSPSSRGALMTTGILIYAVMGSGAGYFSTRLYLTLKGREWKSTAILTAILYPSCLFTIGLFLNIVLWGRASSGAVPFTTIASLCAIWACMCTPLVCVGAYLGARTGPHTHPIRTNQIPRQIPKQVWYLNPFVSVLMAGILPFGAVFIELFFILSAIWENQYYYLFGFLFLVFLILIISCGQISIVMVYFQLCGEDYNWWWRSVVTSGGSALYVFLYSVFYLYTKLEITEGVSLVLYFGYTLAMVMTFWVMTGAVGFYAAYVFIRNIYSAVKID</sequence>
<organism evidence="10 11">
    <name type="scientific">Petrolisthes manimaculis</name>
    <dbReference type="NCBI Taxonomy" id="1843537"/>
    <lineage>
        <taxon>Eukaryota</taxon>
        <taxon>Metazoa</taxon>
        <taxon>Ecdysozoa</taxon>
        <taxon>Arthropoda</taxon>
        <taxon>Crustacea</taxon>
        <taxon>Multicrustacea</taxon>
        <taxon>Malacostraca</taxon>
        <taxon>Eumalacostraca</taxon>
        <taxon>Eucarida</taxon>
        <taxon>Decapoda</taxon>
        <taxon>Pleocyemata</taxon>
        <taxon>Anomura</taxon>
        <taxon>Galatheoidea</taxon>
        <taxon>Porcellanidae</taxon>
        <taxon>Petrolisthes</taxon>
    </lineage>
</organism>
<evidence type="ECO:0000256" key="4">
    <source>
        <dbReference type="ARBA" id="ARBA00022692"/>
    </source>
</evidence>
<evidence type="ECO:0000313" key="11">
    <source>
        <dbReference type="Proteomes" id="UP001292094"/>
    </source>
</evidence>
<proteinExistence type="inferred from homology"/>
<dbReference type="GO" id="GO:0072657">
    <property type="term" value="P:protein localization to membrane"/>
    <property type="evidence" value="ECO:0007669"/>
    <property type="project" value="TreeGrafter"/>
</dbReference>
<keyword evidence="11" id="KW-1185">Reference proteome</keyword>
<dbReference type="PANTHER" id="PTHR10766">
    <property type="entry name" value="TRANSMEMBRANE 9 SUPERFAMILY PROTEIN"/>
    <property type="match status" value="1"/>
</dbReference>
<dbReference type="Proteomes" id="UP001292094">
    <property type="component" value="Unassembled WGS sequence"/>
</dbReference>
<comment type="subcellular location">
    <subcellularLocation>
        <location evidence="2">Golgi apparatus</location>
    </subcellularLocation>
    <subcellularLocation>
        <location evidence="1">Membrane</location>
        <topology evidence="1">Multi-pass membrane protein</topology>
    </subcellularLocation>
</comment>
<dbReference type="Pfam" id="PF02990">
    <property type="entry name" value="EMP70"/>
    <property type="match status" value="1"/>
</dbReference>
<evidence type="ECO:0000256" key="3">
    <source>
        <dbReference type="ARBA" id="ARBA00005227"/>
    </source>
</evidence>
<name>A0AAE1TV53_9EUCA</name>
<evidence type="ECO:0000256" key="1">
    <source>
        <dbReference type="ARBA" id="ARBA00004141"/>
    </source>
</evidence>
<evidence type="ECO:0000256" key="8">
    <source>
        <dbReference type="ARBA" id="ARBA00023136"/>
    </source>
</evidence>
<dbReference type="EMBL" id="JAWZYT010003369">
    <property type="protein sequence ID" value="KAK4298776.1"/>
    <property type="molecule type" value="Genomic_DNA"/>
</dbReference>
<feature type="transmembrane region" description="Helical" evidence="9">
    <location>
        <begin position="502"/>
        <end position="530"/>
    </location>
</feature>
<dbReference type="AlphaFoldDB" id="A0AAE1TV53"/>
<feature type="transmembrane region" description="Helical" evidence="9">
    <location>
        <begin position="313"/>
        <end position="341"/>
    </location>
</feature>
<comment type="similarity">
    <text evidence="3 9">Belongs to the nonaspanin (TM9SF) (TC 9.A.2) family.</text>
</comment>
<feature type="transmembrane region" description="Helical" evidence="9">
    <location>
        <begin position="384"/>
        <end position="407"/>
    </location>
</feature>
<reference evidence="10" key="1">
    <citation type="submission" date="2023-11" db="EMBL/GenBank/DDBJ databases">
        <title>Genome assemblies of two species of porcelain crab, Petrolisthes cinctipes and Petrolisthes manimaculis (Anomura: Porcellanidae).</title>
        <authorList>
            <person name="Angst P."/>
        </authorList>
    </citation>
    <scope>NUCLEOTIDE SEQUENCE</scope>
    <source>
        <strain evidence="10">PB745_02</strain>
        <tissue evidence="10">Gill</tissue>
    </source>
</reference>